<dbReference type="STRING" id="338963.Pcar_1182"/>
<reference evidence="2" key="1">
    <citation type="submission" date="2005-10" db="EMBL/GenBank/DDBJ databases">
        <title>Complete sequence of Pelobacter carbinolicus DSM 2380.</title>
        <authorList>
            <person name="Copeland A."/>
            <person name="Lucas S."/>
            <person name="Lapidus A."/>
            <person name="Barry K."/>
            <person name="Detter J.C."/>
            <person name="Glavina T."/>
            <person name="Hammon N."/>
            <person name="Israni S."/>
            <person name="Pitluck S."/>
            <person name="Chertkov O."/>
            <person name="Schmutz J."/>
            <person name="Larimer F."/>
            <person name="Land M."/>
            <person name="Kyrpides N."/>
            <person name="Ivanova N."/>
            <person name="Richardson P."/>
        </authorList>
    </citation>
    <scope>NUCLEOTIDE SEQUENCE [LARGE SCALE GENOMIC DNA]</scope>
    <source>
        <strain evidence="2">DSM 2380 / NBRC 103641 / GraBd1</strain>
    </source>
</reference>
<evidence type="ECO:0000313" key="2">
    <source>
        <dbReference type="Proteomes" id="UP000002534"/>
    </source>
</evidence>
<reference evidence="1 2" key="2">
    <citation type="journal article" date="2012" name="BMC Genomics">
        <title>The genome of Pelobacter carbinolicus reveals surprising metabolic capabilities and physiological features.</title>
        <authorList>
            <person name="Aklujkar M."/>
            <person name="Haveman S.A."/>
            <person name="Didonato R.Jr."/>
            <person name="Chertkov O."/>
            <person name="Han C.S."/>
            <person name="Land M.L."/>
            <person name="Brown P."/>
            <person name="Lovley D.R."/>
        </authorList>
    </citation>
    <scope>NUCLEOTIDE SEQUENCE [LARGE SCALE GENOMIC DNA]</scope>
    <source>
        <strain evidence="2">DSM 2380 / NBRC 103641 / GraBd1</strain>
    </source>
</reference>
<sequence length="491" mass="55794">MDNAMDGITVQILGDHGPFSRTGKSVGYKLCLGSSTLLLDCGAPLFQQIGGHGLQEIEGLILTHCHDDHKRWFTDLALFYRYAPDIRRKLRLLTTEAVYHNLKAASMPILGTGLSDDATTVTDVAFEDFIDYRIIGPKARYGIVTREEDSGKYALEVVDREGNVLPPEAAKVIIHPATKKTRMLFKDPDCGEWIEPEHFYPFSGAHFYEEDRNIYACAGYAIEALTAPVWHGISCTGVKISNGAETLIFSSDTVHDKRLWKRLCSERRPQQLRMSKGEFESAAVIYGDINDYIERIWSEERYAEAVTAFANAAVIHDISAGSNVVHTGYQNLGNTTLHKEQTLLAHCPDRFTSEWPLCHTGKSYRIVKGRFREVVGDRRHLLDADLYHKKNGRFFVGYRNDEGNYAVFREKGLLKLSPEHENHGGRLLYRVDLYEDMAGGYFPVFNEPDVSYFERDDGRVELLRFNDRGSTGKIVEDQREYLEKPWEGNMD</sequence>
<proteinExistence type="predicted"/>
<organism evidence="1 2">
    <name type="scientific">Syntrophotalea carbinolica (strain DSM 2380 / NBRC 103641 / GraBd1)</name>
    <name type="common">Pelobacter carbinolicus</name>
    <dbReference type="NCBI Taxonomy" id="338963"/>
    <lineage>
        <taxon>Bacteria</taxon>
        <taxon>Pseudomonadati</taxon>
        <taxon>Thermodesulfobacteriota</taxon>
        <taxon>Desulfuromonadia</taxon>
        <taxon>Desulfuromonadales</taxon>
        <taxon>Syntrophotaleaceae</taxon>
        <taxon>Syntrophotalea</taxon>
    </lineage>
</organism>
<evidence type="ECO:0008006" key="3">
    <source>
        <dbReference type="Google" id="ProtNLM"/>
    </source>
</evidence>
<dbReference type="SUPFAM" id="SSF56281">
    <property type="entry name" value="Metallo-hydrolase/oxidoreductase"/>
    <property type="match status" value="1"/>
</dbReference>
<dbReference type="EMBL" id="CP000142">
    <property type="protein sequence ID" value="ABA88431.1"/>
    <property type="molecule type" value="Genomic_DNA"/>
</dbReference>
<dbReference type="AlphaFoldDB" id="Q3A5C6"/>
<dbReference type="Pfam" id="PF23023">
    <property type="entry name" value="Anti-Pycsar_Apyc1"/>
    <property type="match status" value="1"/>
</dbReference>
<dbReference type="KEGG" id="pca:Pcar_1182"/>
<keyword evidence="2" id="KW-1185">Reference proteome</keyword>
<dbReference type="HOGENOM" id="CLU_555318_0_0_7"/>
<gene>
    <name evidence="1" type="ordered locus">Pcar_1182</name>
</gene>
<name>Q3A5C6_SYNC1</name>
<evidence type="ECO:0000313" key="1">
    <source>
        <dbReference type="EMBL" id="ABA88431.1"/>
    </source>
</evidence>
<dbReference type="Proteomes" id="UP000002534">
    <property type="component" value="Chromosome"/>
</dbReference>
<protein>
    <recommendedName>
        <fullName evidence="3">Metallo-beta-lactamase domain-containing protein</fullName>
    </recommendedName>
</protein>
<dbReference type="InterPro" id="IPR036866">
    <property type="entry name" value="RibonucZ/Hydroxyglut_hydro"/>
</dbReference>
<dbReference type="Gene3D" id="3.60.15.10">
    <property type="entry name" value="Ribonuclease Z/Hydroxyacylglutathione hydrolase-like"/>
    <property type="match status" value="1"/>
</dbReference>
<accession>Q3A5C6</accession>